<protein>
    <submittedName>
        <fullName evidence="2">Uncharacterized protein</fullName>
    </submittedName>
</protein>
<name>A0ABW6LDI2_9ACTN</name>
<dbReference type="Proteomes" id="UP001601288">
    <property type="component" value="Unassembled WGS sequence"/>
</dbReference>
<evidence type="ECO:0000313" key="3">
    <source>
        <dbReference type="Proteomes" id="UP001601288"/>
    </source>
</evidence>
<reference evidence="2 3" key="1">
    <citation type="submission" date="2024-10" db="EMBL/GenBank/DDBJ databases">
        <title>The Natural Products Discovery Center: Release of the First 8490 Sequenced Strains for Exploring Actinobacteria Biosynthetic Diversity.</title>
        <authorList>
            <person name="Kalkreuter E."/>
            <person name="Kautsar S.A."/>
            <person name="Yang D."/>
            <person name="Bader C.D."/>
            <person name="Teijaro C.N."/>
            <person name="Fluegel L."/>
            <person name="Davis C.M."/>
            <person name="Simpson J.R."/>
            <person name="Lauterbach L."/>
            <person name="Steele A.D."/>
            <person name="Gui C."/>
            <person name="Meng S."/>
            <person name="Li G."/>
            <person name="Viehrig K."/>
            <person name="Ye F."/>
            <person name="Su P."/>
            <person name="Kiefer A.F."/>
            <person name="Nichols A."/>
            <person name="Cepeda A.J."/>
            <person name="Yan W."/>
            <person name="Fan B."/>
            <person name="Jiang Y."/>
            <person name="Adhikari A."/>
            <person name="Zheng C.-J."/>
            <person name="Schuster L."/>
            <person name="Cowan T.M."/>
            <person name="Smanski M.J."/>
            <person name="Chevrette M.G."/>
            <person name="De Carvalho L.P.S."/>
            <person name="Shen B."/>
        </authorList>
    </citation>
    <scope>NUCLEOTIDE SEQUENCE [LARGE SCALE GENOMIC DNA]</scope>
    <source>
        <strain evidence="2 3">NPDC007066</strain>
    </source>
</reference>
<dbReference type="EMBL" id="JBIAFP010000009">
    <property type="protein sequence ID" value="MFE9226515.1"/>
    <property type="molecule type" value="Genomic_DNA"/>
</dbReference>
<dbReference type="RefSeq" id="WP_358279030.1">
    <property type="nucleotide sequence ID" value="NZ_JBEYGJ010000004.1"/>
</dbReference>
<feature type="region of interest" description="Disordered" evidence="1">
    <location>
        <begin position="19"/>
        <end position="49"/>
    </location>
</feature>
<evidence type="ECO:0000256" key="1">
    <source>
        <dbReference type="SAM" id="MobiDB-lite"/>
    </source>
</evidence>
<gene>
    <name evidence="2" type="ORF">ACFYM3_18115</name>
</gene>
<keyword evidence="3" id="KW-1185">Reference proteome</keyword>
<feature type="compositionally biased region" description="Basic and acidic residues" evidence="1">
    <location>
        <begin position="29"/>
        <end position="49"/>
    </location>
</feature>
<sequence>MEHPVALDHDVRVVQQMPGVARAEGALPRAEDDGYDVHRDPVDQSEGERLPADVARGHADVTVLAGQLPGPGNGRLHLVDGVERRVGVPSRSSRP</sequence>
<accession>A0ABW6LDI2</accession>
<evidence type="ECO:0000313" key="2">
    <source>
        <dbReference type="EMBL" id="MFE9226515.1"/>
    </source>
</evidence>
<organism evidence="2 3">
    <name type="scientific">Streptomyces massasporeus</name>
    <dbReference type="NCBI Taxonomy" id="67324"/>
    <lineage>
        <taxon>Bacteria</taxon>
        <taxon>Bacillati</taxon>
        <taxon>Actinomycetota</taxon>
        <taxon>Actinomycetes</taxon>
        <taxon>Kitasatosporales</taxon>
        <taxon>Streptomycetaceae</taxon>
        <taxon>Streptomyces</taxon>
    </lineage>
</organism>
<comment type="caution">
    <text evidence="2">The sequence shown here is derived from an EMBL/GenBank/DDBJ whole genome shotgun (WGS) entry which is preliminary data.</text>
</comment>
<proteinExistence type="predicted"/>